<protein>
    <recommendedName>
        <fullName evidence="1">F-box domain-containing protein</fullName>
    </recommendedName>
</protein>
<keyword evidence="3" id="KW-1185">Reference proteome</keyword>
<name>A0AAN8NIA4_9PEZI</name>
<dbReference type="InterPro" id="IPR036047">
    <property type="entry name" value="F-box-like_dom_sf"/>
</dbReference>
<dbReference type="AlphaFoldDB" id="A0AAN8NIA4"/>
<dbReference type="Pfam" id="PF12937">
    <property type="entry name" value="F-box-like"/>
    <property type="match status" value="1"/>
</dbReference>
<organism evidence="2 3">
    <name type="scientific">Arthrobotrys conoides</name>
    <dbReference type="NCBI Taxonomy" id="74498"/>
    <lineage>
        <taxon>Eukaryota</taxon>
        <taxon>Fungi</taxon>
        <taxon>Dikarya</taxon>
        <taxon>Ascomycota</taxon>
        <taxon>Pezizomycotina</taxon>
        <taxon>Orbiliomycetes</taxon>
        <taxon>Orbiliales</taxon>
        <taxon>Orbiliaceae</taxon>
        <taxon>Arthrobotrys</taxon>
    </lineage>
</organism>
<proteinExistence type="predicted"/>
<reference evidence="2 3" key="1">
    <citation type="submission" date="2019-10" db="EMBL/GenBank/DDBJ databases">
        <authorList>
            <person name="Palmer J.M."/>
        </authorList>
    </citation>
    <scope>NUCLEOTIDE SEQUENCE [LARGE SCALE GENOMIC DNA]</scope>
    <source>
        <strain evidence="2 3">TWF506</strain>
    </source>
</reference>
<comment type="caution">
    <text evidence="2">The sequence shown here is derived from an EMBL/GenBank/DDBJ whole genome shotgun (WGS) entry which is preliminary data.</text>
</comment>
<evidence type="ECO:0000313" key="2">
    <source>
        <dbReference type="EMBL" id="KAK6513121.1"/>
    </source>
</evidence>
<dbReference type="PROSITE" id="PS50181">
    <property type="entry name" value="FBOX"/>
    <property type="match status" value="1"/>
</dbReference>
<dbReference type="InterPro" id="IPR001810">
    <property type="entry name" value="F-box_dom"/>
</dbReference>
<dbReference type="EMBL" id="JAVHJM010000006">
    <property type="protein sequence ID" value="KAK6513121.1"/>
    <property type="molecule type" value="Genomic_DNA"/>
</dbReference>
<feature type="domain" description="F-box" evidence="1">
    <location>
        <begin position="54"/>
        <end position="100"/>
    </location>
</feature>
<evidence type="ECO:0000313" key="3">
    <source>
        <dbReference type="Proteomes" id="UP001307849"/>
    </source>
</evidence>
<dbReference type="Proteomes" id="UP001307849">
    <property type="component" value="Unassembled WGS sequence"/>
</dbReference>
<accession>A0AAN8NIA4</accession>
<evidence type="ECO:0000259" key="1">
    <source>
        <dbReference type="PROSITE" id="PS50181"/>
    </source>
</evidence>
<gene>
    <name evidence="2" type="ORF">TWF506_009287</name>
</gene>
<dbReference type="SUPFAM" id="SSF81383">
    <property type="entry name" value="F-box domain"/>
    <property type="match status" value="1"/>
</dbReference>
<sequence>MLTRLHFTTPTHIYTTCYTIPGYLELITPTHFFFLLFRTYHFQTYSLYQSIPTKMPLSTLPNELLSHILSHASPSGTRYNCLLVNRRFYSLMLPIIYRSLQIPFISHNRLVTFIRTVRRNAFLGPYTKSLCLGEDPFDNKRSVERIIGSNDINKLFPFLSKIELFAMTFERGMLYRFWAYCARAPCLAEVVVHYPDLVPLVQPIKGLKKLTWSFTGCWGSPVLALPEGWDETRWITKKWLKSLEACTPELETLVVGCVGREGTWGISDRIGLEVEVANRGGEIALPKLEKLREFEWREGEGIAPVIVWWDIAEGVLQEHQDQLERVRWEVAVFGGLPISAESEGVMFWNRVKEMKNLKRLEVALYPGTPNPSQSVGSTEASGWNPQRHYNESYTFMSKAEDWNPRSLEEFKIRISIISASTDLERLILKLLEKAKGLKRFEITFGIPDFGEEASSGLEFNCWYFNVDVVTEIIKSLPPSLETLIIDFDGKHDVYDKYRQYEFGPMEDTVDKWDEDGSIRPQIKDFVSQRRSIPKKLLYDRMPGLRKVYIGRYGIVDGAGEVEAGMAGMSLGH</sequence>
<dbReference type="CDD" id="cd22143">
    <property type="entry name" value="F-box_ScMDM30-like"/>
    <property type="match status" value="1"/>
</dbReference>